<dbReference type="AlphaFoldDB" id="A5E630"/>
<dbReference type="Proteomes" id="UP000001996">
    <property type="component" value="Unassembled WGS sequence"/>
</dbReference>
<reference evidence="2 3" key="1">
    <citation type="journal article" date="2009" name="Nature">
        <title>Evolution of pathogenicity and sexual reproduction in eight Candida genomes.</title>
        <authorList>
            <person name="Butler G."/>
            <person name="Rasmussen M.D."/>
            <person name="Lin M.F."/>
            <person name="Santos M.A."/>
            <person name="Sakthikumar S."/>
            <person name="Munro C.A."/>
            <person name="Rheinbay E."/>
            <person name="Grabherr M."/>
            <person name="Forche A."/>
            <person name="Reedy J.L."/>
            <person name="Agrafioti I."/>
            <person name="Arnaud M.B."/>
            <person name="Bates S."/>
            <person name="Brown A.J."/>
            <person name="Brunke S."/>
            <person name="Costanzo M.C."/>
            <person name="Fitzpatrick D.A."/>
            <person name="de Groot P.W."/>
            <person name="Harris D."/>
            <person name="Hoyer L.L."/>
            <person name="Hube B."/>
            <person name="Klis F.M."/>
            <person name="Kodira C."/>
            <person name="Lennard N."/>
            <person name="Logue M.E."/>
            <person name="Martin R."/>
            <person name="Neiman A.M."/>
            <person name="Nikolaou E."/>
            <person name="Quail M.A."/>
            <person name="Quinn J."/>
            <person name="Santos M.C."/>
            <person name="Schmitzberger F.F."/>
            <person name="Sherlock G."/>
            <person name="Shah P."/>
            <person name="Silverstein K.A."/>
            <person name="Skrzypek M.S."/>
            <person name="Soll D."/>
            <person name="Staggs R."/>
            <person name="Stansfield I."/>
            <person name="Stumpf M.P."/>
            <person name="Sudbery P.E."/>
            <person name="Srikantha T."/>
            <person name="Zeng Q."/>
            <person name="Berman J."/>
            <person name="Berriman M."/>
            <person name="Heitman J."/>
            <person name="Gow N.A."/>
            <person name="Lorenz M.C."/>
            <person name="Birren B.W."/>
            <person name="Kellis M."/>
            <person name="Cuomo C.A."/>
        </authorList>
    </citation>
    <scope>NUCLEOTIDE SEQUENCE [LARGE SCALE GENOMIC DNA]</scope>
    <source>
        <strain evidence="3">ATCC 11503 / BCRC 21390 / CBS 2605 / JCM 1781 / NBRC 1676 / NRRL YB-4239</strain>
    </source>
</reference>
<organism evidence="2 3">
    <name type="scientific">Lodderomyces elongisporus (strain ATCC 11503 / CBS 2605 / JCM 1781 / NBRC 1676 / NRRL YB-4239)</name>
    <name type="common">Yeast</name>
    <name type="synonym">Saccharomyces elongisporus</name>
    <dbReference type="NCBI Taxonomy" id="379508"/>
    <lineage>
        <taxon>Eukaryota</taxon>
        <taxon>Fungi</taxon>
        <taxon>Dikarya</taxon>
        <taxon>Ascomycota</taxon>
        <taxon>Saccharomycotina</taxon>
        <taxon>Pichiomycetes</taxon>
        <taxon>Debaryomycetaceae</taxon>
        <taxon>Candida/Lodderomyces clade</taxon>
        <taxon>Lodderomyces</taxon>
    </lineage>
</organism>
<gene>
    <name evidence="2" type="ORF">LELG_05069</name>
</gene>
<keyword evidence="3" id="KW-1185">Reference proteome</keyword>
<feature type="region of interest" description="Disordered" evidence="1">
    <location>
        <begin position="1"/>
        <end position="23"/>
    </location>
</feature>
<proteinExistence type="predicted"/>
<protein>
    <submittedName>
        <fullName evidence="2">Uncharacterized protein</fullName>
    </submittedName>
</protein>
<dbReference type="OrthoDB" id="4026742at2759"/>
<accession>A5E630</accession>
<dbReference type="KEGG" id="lel:PVL30_005207"/>
<dbReference type="HOGENOM" id="CLU_891580_0_0_1"/>
<dbReference type="GeneID" id="5230762"/>
<name>A5E630_LODEL</name>
<sequence>MLQSPFSFDSSRRPPRKRRLSQSVLQSVPVTNTVTQLEPLTPETHSSNCSSVLPTPQPYLLHSTPPSIVSSTTTPSLPNHLNNNLNNNYKRHCVRGTTQASSTPYTSTQQLAYFTTPPHTKPLLESKPLFPSTSVSVSASTIETKLKLIQLKFNSINTIEDSLKDEMNQLLDSTMQELHLLKQKAMPRKSSFDLFFNPQKNTSSNPITINNTNCELKNTQTLLPPFEDILPQPNKNMDYIFETPKHQITKETQPQFINAPRQHPQPNLQPSSCCHLDIYTTAQVGEHKENIFANALPLANESFKFLQDLSKC</sequence>
<evidence type="ECO:0000313" key="2">
    <source>
        <dbReference type="EMBL" id="EDK46888.1"/>
    </source>
</evidence>
<evidence type="ECO:0000313" key="3">
    <source>
        <dbReference type="Proteomes" id="UP000001996"/>
    </source>
</evidence>
<dbReference type="VEuPathDB" id="FungiDB:LELG_05069"/>
<evidence type="ECO:0000256" key="1">
    <source>
        <dbReference type="SAM" id="MobiDB-lite"/>
    </source>
</evidence>
<dbReference type="EMBL" id="CH981531">
    <property type="protein sequence ID" value="EDK46888.1"/>
    <property type="molecule type" value="Genomic_DNA"/>
</dbReference>
<dbReference type="InParanoid" id="A5E630"/>